<dbReference type="EMBL" id="JAEPRD010000121">
    <property type="protein sequence ID" value="KAG2197843.1"/>
    <property type="molecule type" value="Genomic_DNA"/>
</dbReference>
<feature type="region of interest" description="Disordered" evidence="1">
    <location>
        <begin position="661"/>
        <end position="696"/>
    </location>
</feature>
<protein>
    <recommendedName>
        <fullName evidence="4">Transposase</fullName>
    </recommendedName>
</protein>
<organism evidence="2 3">
    <name type="scientific">Mucor saturninus</name>
    <dbReference type="NCBI Taxonomy" id="64648"/>
    <lineage>
        <taxon>Eukaryota</taxon>
        <taxon>Fungi</taxon>
        <taxon>Fungi incertae sedis</taxon>
        <taxon>Mucoromycota</taxon>
        <taxon>Mucoromycotina</taxon>
        <taxon>Mucoromycetes</taxon>
        <taxon>Mucorales</taxon>
        <taxon>Mucorineae</taxon>
        <taxon>Mucoraceae</taxon>
        <taxon>Mucor</taxon>
    </lineage>
</organism>
<reference evidence="2" key="1">
    <citation type="submission" date="2020-12" db="EMBL/GenBank/DDBJ databases">
        <title>Metabolic potential, ecology and presence of endohyphal bacteria is reflected in genomic diversity of Mucoromycotina.</title>
        <authorList>
            <person name="Muszewska A."/>
            <person name="Okrasinska A."/>
            <person name="Steczkiewicz K."/>
            <person name="Drgas O."/>
            <person name="Orlowska M."/>
            <person name="Perlinska-Lenart U."/>
            <person name="Aleksandrzak-Piekarczyk T."/>
            <person name="Szatraj K."/>
            <person name="Zielenkiewicz U."/>
            <person name="Pilsyk S."/>
            <person name="Malc E."/>
            <person name="Mieczkowski P."/>
            <person name="Kruszewska J.S."/>
            <person name="Biernat P."/>
            <person name="Pawlowska J."/>
        </authorList>
    </citation>
    <scope>NUCLEOTIDE SEQUENCE</scope>
    <source>
        <strain evidence="2">WA0000017839</strain>
    </source>
</reference>
<dbReference type="OrthoDB" id="5591056at2759"/>
<proteinExistence type="predicted"/>
<sequence length="696" mass="81276">MDSDRSLSSTPGTPGSNMSTSSSLTPGDRIISVKSSIDGIGWDPERRERLEEYVVTVHNITTHAYSLSKCIFLRAIQEDENFDIRRCINRDFFAEVWLKLTRYARGRAGGRTAATRAFIDTYLDDYLEVTGFVPPDFRYGQQASLIEGAKIFTSYSNNVQMRLGSHLRQAVNHLLRIRQRKAELIAYRRREGLIDALIKSEVYREITEPATRFKELIARRLPQDFVLDGEQFGDPIYNNALETLRPVLTSYPVDYRFRGNSIYYDSKGRPVEHMRAFYELALSFIDIELPVFNCFPLRRSWTPCYTTIDSKILCQNILGRRWTNRQDKIALWREVINLNSDALKHQENGELQFRGTIQTDGVGVTVIKKRMDRESRYTARFAVVVESIQYISQEIAQETVGRCVTIDPGRRDLLFCVHENSTANNPNKFRFTKQYQDKFEKIKKYRRIREAVKPARVAAAERLLVNYDSLNRDEFEQYLENRSNMTGIIQNHYVNFRTNHRTAHPLHRKLRLSAYIRRQQGNEDLISKLDEQFGVEAVYVMGNWSSPNTRFHEPVRGLGFRRLLQKAGKRVYLIDEFRTSQCCPACERRSLETFRMVDNPRPHRRRANPRVIRHGLLRCTNQNCRAMTNNTNRIVPRLWNRDMAACLNMVDIVRSLRAGNGIPPRFRRGGAPQNQRRRARTQNEQANIRNVRQRRN</sequence>
<evidence type="ECO:0000313" key="3">
    <source>
        <dbReference type="Proteomes" id="UP000603453"/>
    </source>
</evidence>
<gene>
    <name evidence="2" type="ORF">INT47_009724</name>
</gene>
<keyword evidence="3" id="KW-1185">Reference proteome</keyword>
<evidence type="ECO:0000313" key="2">
    <source>
        <dbReference type="EMBL" id="KAG2197843.1"/>
    </source>
</evidence>
<dbReference type="Proteomes" id="UP000603453">
    <property type="component" value="Unassembled WGS sequence"/>
</dbReference>
<evidence type="ECO:0000256" key="1">
    <source>
        <dbReference type="SAM" id="MobiDB-lite"/>
    </source>
</evidence>
<comment type="caution">
    <text evidence="2">The sequence shown here is derived from an EMBL/GenBank/DDBJ whole genome shotgun (WGS) entry which is preliminary data.</text>
</comment>
<accession>A0A8H7UZJ2</accession>
<feature type="compositionally biased region" description="Polar residues" evidence="1">
    <location>
        <begin position="1"/>
        <end position="25"/>
    </location>
</feature>
<feature type="region of interest" description="Disordered" evidence="1">
    <location>
        <begin position="1"/>
        <end position="27"/>
    </location>
</feature>
<evidence type="ECO:0008006" key="4">
    <source>
        <dbReference type="Google" id="ProtNLM"/>
    </source>
</evidence>
<name>A0A8H7UZJ2_9FUNG</name>
<dbReference type="AlphaFoldDB" id="A0A8H7UZJ2"/>